<dbReference type="EMBL" id="OX596105">
    <property type="protein sequence ID" value="CAI9701026.1"/>
    <property type="molecule type" value="Genomic_DNA"/>
</dbReference>
<organism evidence="1 2">
    <name type="scientific">Rangifer tarandus platyrhynchus</name>
    <name type="common">Svalbard reindeer</name>
    <dbReference type="NCBI Taxonomy" id="3082113"/>
    <lineage>
        <taxon>Eukaryota</taxon>
        <taxon>Metazoa</taxon>
        <taxon>Chordata</taxon>
        <taxon>Craniata</taxon>
        <taxon>Vertebrata</taxon>
        <taxon>Euteleostomi</taxon>
        <taxon>Mammalia</taxon>
        <taxon>Eutheria</taxon>
        <taxon>Laurasiatheria</taxon>
        <taxon>Artiodactyla</taxon>
        <taxon>Ruminantia</taxon>
        <taxon>Pecora</taxon>
        <taxon>Cervidae</taxon>
        <taxon>Odocoileinae</taxon>
        <taxon>Rangifer</taxon>
    </lineage>
</organism>
<reference evidence="1" key="1">
    <citation type="submission" date="2023-05" db="EMBL/GenBank/DDBJ databases">
        <authorList>
            <consortium name="ELIXIR-Norway"/>
        </authorList>
    </citation>
    <scope>NUCLEOTIDE SEQUENCE</scope>
</reference>
<sequence>MAGLVAADWRGGTRGGRSFAQVRSLRPGAGQAGRVGCAPRSAPGHRWETSLELSLPGDSAPPTPWALTPAAWAPPRRPLAPEVALSPPPPSSSPGGFRIWTGQEERLRTLPPETPPHWPR</sequence>
<evidence type="ECO:0000313" key="2">
    <source>
        <dbReference type="Proteomes" id="UP001162501"/>
    </source>
</evidence>
<dbReference type="Proteomes" id="UP001162501">
    <property type="component" value="Chromosome 21"/>
</dbReference>
<evidence type="ECO:0000313" key="1">
    <source>
        <dbReference type="EMBL" id="CAI9701026.1"/>
    </source>
</evidence>
<gene>
    <name evidence="1" type="ORF">MRATA1EN3_LOCUS12239</name>
</gene>
<name>A0ACB0ELJ7_RANTA</name>
<accession>A0ACB0ELJ7</accession>
<protein>
    <submittedName>
        <fullName evidence="1">Uncharacterized protein</fullName>
    </submittedName>
</protein>
<proteinExistence type="predicted"/>